<dbReference type="EMBL" id="SPHZ02000006">
    <property type="protein sequence ID" value="KAF0910688.1"/>
    <property type="molecule type" value="Genomic_DNA"/>
</dbReference>
<reference evidence="1 2" key="1">
    <citation type="submission" date="2019-11" db="EMBL/GenBank/DDBJ databases">
        <title>Whole genome sequence of Oryza granulata.</title>
        <authorList>
            <person name="Li W."/>
        </authorList>
    </citation>
    <scope>NUCLEOTIDE SEQUENCE [LARGE SCALE GENOMIC DNA]</scope>
    <source>
        <strain evidence="2">cv. Menghai</strain>
        <tissue evidence="1">Leaf</tissue>
    </source>
</reference>
<dbReference type="Proteomes" id="UP000479710">
    <property type="component" value="Unassembled WGS sequence"/>
</dbReference>
<gene>
    <name evidence="1" type="ORF">E2562_004680</name>
</gene>
<protein>
    <submittedName>
        <fullName evidence="1">Uncharacterized protein</fullName>
    </submittedName>
</protein>
<sequence>MNRHFLDASLVLPTHGHRPPDEADAPRSSALIDLKAYIADRRDATTACCTNSLQFVGIIQYRIQLQEKT</sequence>
<organism evidence="1 2">
    <name type="scientific">Oryza meyeriana var. granulata</name>
    <dbReference type="NCBI Taxonomy" id="110450"/>
    <lineage>
        <taxon>Eukaryota</taxon>
        <taxon>Viridiplantae</taxon>
        <taxon>Streptophyta</taxon>
        <taxon>Embryophyta</taxon>
        <taxon>Tracheophyta</taxon>
        <taxon>Spermatophyta</taxon>
        <taxon>Magnoliopsida</taxon>
        <taxon>Liliopsida</taxon>
        <taxon>Poales</taxon>
        <taxon>Poaceae</taxon>
        <taxon>BOP clade</taxon>
        <taxon>Oryzoideae</taxon>
        <taxon>Oryzeae</taxon>
        <taxon>Oryzinae</taxon>
        <taxon>Oryza</taxon>
        <taxon>Oryza meyeriana</taxon>
    </lineage>
</organism>
<evidence type="ECO:0000313" key="1">
    <source>
        <dbReference type="EMBL" id="KAF0910688.1"/>
    </source>
</evidence>
<dbReference type="OrthoDB" id="696157at2759"/>
<dbReference type="AlphaFoldDB" id="A0A6G1DDJ4"/>
<accession>A0A6G1DDJ4</accession>
<proteinExistence type="predicted"/>
<comment type="caution">
    <text evidence="1">The sequence shown here is derived from an EMBL/GenBank/DDBJ whole genome shotgun (WGS) entry which is preliminary data.</text>
</comment>
<evidence type="ECO:0000313" key="2">
    <source>
        <dbReference type="Proteomes" id="UP000479710"/>
    </source>
</evidence>
<keyword evidence="2" id="KW-1185">Reference proteome</keyword>
<name>A0A6G1DDJ4_9ORYZ</name>